<dbReference type="SUPFAM" id="SSF101386">
    <property type="entry name" value="all-alpha NTP pyrophosphatases"/>
    <property type="match status" value="1"/>
</dbReference>
<dbReference type="CDD" id="cd11539">
    <property type="entry name" value="NTP-PPase_u2"/>
    <property type="match status" value="1"/>
</dbReference>
<dbReference type="Proteomes" id="UP000250550">
    <property type="component" value="Unassembled WGS sequence"/>
</dbReference>
<accession>A0A329UUI9</accession>
<gene>
    <name evidence="1" type="ORF">C4N21_03950</name>
</gene>
<name>A0A329UUI9_9FIRM</name>
<proteinExistence type="predicted"/>
<protein>
    <submittedName>
        <fullName evidence="1">Uncharacterized protein</fullName>
    </submittedName>
</protein>
<organism evidence="1 2">
    <name type="scientific">Faecalibacterium prausnitzii</name>
    <dbReference type="NCBI Taxonomy" id="853"/>
    <lineage>
        <taxon>Bacteria</taxon>
        <taxon>Bacillati</taxon>
        <taxon>Bacillota</taxon>
        <taxon>Clostridia</taxon>
        <taxon>Eubacteriales</taxon>
        <taxon>Oscillospiraceae</taxon>
        <taxon>Faecalibacterium</taxon>
    </lineage>
</organism>
<comment type="caution">
    <text evidence="1">The sequence shown here is derived from an EMBL/GenBank/DDBJ whole genome shotgun (WGS) entry which is preliminary data.</text>
</comment>
<dbReference type="EMBL" id="PRLF01000003">
    <property type="protein sequence ID" value="RAW66468.1"/>
    <property type="molecule type" value="Genomic_DNA"/>
</dbReference>
<sequence>MTKCETAICQLAVNVYGKTSQCTVCMEEMAELTKELSKNLRGQDNAAHIAEEIADVEIMLEQLKLMFSIRDEVTQQRTVKLQRLDNRISQSLIHPKP</sequence>
<evidence type="ECO:0000313" key="1">
    <source>
        <dbReference type="EMBL" id="RAW66468.1"/>
    </source>
</evidence>
<dbReference type="RefSeq" id="WP_112121070.1">
    <property type="nucleotide sequence ID" value="NZ_PRLF01000003.1"/>
</dbReference>
<dbReference type="AlphaFoldDB" id="A0A329UUI9"/>
<evidence type="ECO:0000313" key="2">
    <source>
        <dbReference type="Proteomes" id="UP000250550"/>
    </source>
</evidence>
<reference evidence="1 2" key="1">
    <citation type="submission" date="2018-02" db="EMBL/GenBank/DDBJ databases">
        <title>Complete genome sequencing of Faecalibacterium prausnitzii strains isolated from the human gut.</title>
        <authorList>
            <person name="Fitzgerald B.C."/>
            <person name="Shkoporov A.N."/>
            <person name="Ross P.R."/>
            <person name="Hill C."/>
        </authorList>
    </citation>
    <scope>NUCLEOTIDE SEQUENCE [LARGE SCALE GENOMIC DNA]</scope>
    <source>
        <strain evidence="1 2">APC924/119</strain>
    </source>
</reference>